<sequence length="235" mass="26760">MSTILCTLVFPVVKRVLIFTHSADYRHSYIPTAVEVLVKLSFASGSFDTYVTEEVPELGKEFINSFDALVFLTSGEVPASDDVKRATVDFVEGGGGFVGVHNATATLYSFPLYGRMLGGYFHSHPWQQEVQVIVRNRNHPATQHLPERFKVLEEVYVFRDFVEENTEVLIELDTSSVDMSKAPKEARVFPMAWCRKFGNGRVFYTAFGHFTKIWREKWFQQHLLGGILWVLGLNP</sequence>
<dbReference type="Gene3D" id="3.40.50.880">
    <property type="match status" value="1"/>
</dbReference>
<dbReference type="PANTHER" id="PTHR40469">
    <property type="entry name" value="SECRETED GLYCOSYL HYDROLASE"/>
    <property type="match status" value="1"/>
</dbReference>
<dbReference type="InterPro" id="IPR029010">
    <property type="entry name" value="ThuA-like"/>
</dbReference>
<gene>
    <name evidence="2" type="ORF">ENM66_03985</name>
</gene>
<dbReference type="AlphaFoldDB" id="A0A7J3Z6N4"/>
<organism evidence="2">
    <name type="scientific">Ignisphaera aggregans</name>
    <dbReference type="NCBI Taxonomy" id="334771"/>
    <lineage>
        <taxon>Archaea</taxon>
        <taxon>Thermoproteota</taxon>
        <taxon>Thermoprotei</taxon>
        <taxon>Desulfurococcales</taxon>
        <taxon>Desulfurococcaceae</taxon>
        <taxon>Ignisphaera</taxon>
    </lineage>
</organism>
<dbReference type="PANTHER" id="PTHR40469:SF2">
    <property type="entry name" value="GALACTOSE-BINDING DOMAIN-LIKE SUPERFAMILY PROTEIN"/>
    <property type="match status" value="1"/>
</dbReference>
<dbReference type="Pfam" id="PF06283">
    <property type="entry name" value="ThuA"/>
    <property type="match status" value="1"/>
</dbReference>
<evidence type="ECO:0000313" key="2">
    <source>
        <dbReference type="EMBL" id="HHQ50494.1"/>
    </source>
</evidence>
<protein>
    <submittedName>
        <fullName evidence="2">ThuA domain-containing protein</fullName>
    </submittedName>
</protein>
<feature type="domain" description="ThuA-like" evidence="1">
    <location>
        <begin position="15"/>
        <end position="230"/>
    </location>
</feature>
<dbReference type="InterPro" id="IPR029062">
    <property type="entry name" value="Class_I_gatase-like"/>
</dbReference>
<reference evidence="2" key="1">
    <citation type="journal article" date="2020" name="mSystems">
        <title>Genome- and Community-Level Interaction Insights into Carbon Utilization and Element Cycling Functions of Hydrothermarchaeota in Hydrothermal Sediment.</title>
        <authorList>
            <person name="Zhou Z."/>
            <person name="Liu Y."/>
            <person name="Xu W."/>
            <person name="Pan J."/>
            <person name="Luo Z.H."/>
            <person name="Li M."/>
        </authorList>
    </citation>
    <scope>NUCLEOTIDE SEQUENCE [LARGE SCALE GENOMIC DNA]</scope>
    <source>
        <strain evidence="2">SpSt-1105</strain>
    </source>
</reference>
<dbReference type="EMBL" id="DRYQ01000056">
    <property type="protein sequence ID" value="HHQ50494.1"/>
    <property type="molecule type" value="Genomic_DNA"/>
</dbReference>
<proteinExistence type="predicted"/>
<comment type="caution">
    <text evidence="2">The sequence shown here is derived from an EMBL/GenBank/DDBJ whole genome shotgun (WGS) entry which is preliminary data.</text>
</comment>
<evidence type="ECO:0000259" key="1">
    <source>
        <dbReference type="Pfam" id="PF06283"/>
    </source>
</evidence>
<dbReference type="SUPFAM" id="SSF52317">
    <property type="entry name" value="Class I glutamine amidotransferase-like"/>
    <property type="match status" value="1"/>
</dbReference>
<accession>A0A7J3Z6N4</accession>
<name>A0A7J3Z6N4_9CREN</name>